<dbReference type="Proteomes" id="UP000266385">
    <property type="component" value="Unassembled WGS sequence"/>
</dbReference>
<name>A0A399RQY4_9PROT</name>
<dbReference type="InterPro" id="IPR013766">
    <property type="entry name" value="Thioredoxin_domain"/>
</dbReference>
<dbReference type="InterPro" id="IPR047262">
    <property type="entry name" value="PRX-like1"/>
</dbReference>
<sequence>MPTFTRRNLGLASGMAAAVALSAAALIAFSADASPAIEPGTTAPGFTGTTSKGETVSLSDFEGKTVILEWTNDGCPFVKKHYAEPPENMQTLQTEDAAPDDIVWLQIISSAPGKQGHVSGAEADAINEGRGAAPDHVILDPSGDIGRLYDAKTTPHMFVIKADQQVAYAGAIDSIRSARVEDIATADNYVRAALDSVAAGEPVEVATSTPYGCSVKY</sequence>
<dbReference type="OrthoDB" id="9809746at2"/>
<reference evidence="3 4" key="1">
    <citation type="submission" date="2018-08" db="EMBL/GenBank/DDBJ databases">
        <title>Henriciella mobilis sp. nov., isolated from seawater.</title>
        <authorList>
            <person name="Cheng H."/>
            <person name="Wu Y.-H."/>
            <person name="Xu X.-W."/>
            <person name="Guo L.-L."/>
        </authorList>
    </citation>
    <scope>NUCLEOTIDE SEQUENCE [LARGE SCALE GENOMIC DNA]</scope>
    <source>
        <strain evidence="3 4">JN25</strain>
    </source>
</reference>
<dbReference type="InterPro" id="IPR006311">
    <property type="entry name" value="TAT_signal"/>
</dbReference>
<dbReference type="Gene3D" id="3.40.30.10">
    <property type="entry name" value="Glutaredoxin"/>
    <property type="match status" value="1"/>
</dbReference>
<protein>
    <submittedName>
        <fullName evidence="3">Thioredoxin family protein</fullName>
    </submittedName>
</protein>
<gene>
    <name evidence="3" type="ORF">D1223_03740</name>
</gene>
<evidence type="ECO:0000259" key="2">
    <source>
        <dbReference type="PROSITE" id="PS51352"/>
    </source>
</evidence>
<comment type="caution">
    <text evidence="3">The sequence shown here is derived from an EMBL/GenBank/DDBJ whole genome shotgun (WGS) entry which is preliminary data.</text>
</comment>
<dbReference type="InterPro" id="IPR013740">
    <property type="entry name" value="Redoxin"/>
</dbReference>
<proteinExistence type="predicted"/>
<keyword evidence="1" id="KW-0732">Signal</keyword>
<feature type="chain" id="PRO_5017301991" evidence="1">
    <location>
        <begin position="34"/>
        <end position="217"/>
    </location>
</feature>
<evidence type="ECO:0000313" key="3">
    <source>
        <dbReference type="EMBL" id="RIJ33191.1"/>
    </source>
</evidence>
<dbReference type="Pfam" id="PF08534">
    <property type="entry name" value="Redoxin"/>
    <property type="match status" value="1"/>
</dbReference>
<dbReference type="PROSITE" id="PS51352">
    <property type="entry name" value="THIOREDOXIN_2"/>
    <property type="match status" value="1"/>
</dbReference>
<keyword evidence="4" id="KW-1185">Reference proteome</keyword>
<dbReference type="InterPro" id="IPR036249">
    <property type="entry name" value="Thioredoxin-like_sf"/>
</dbReference>
<dbReference type="PANTHER" id="PTHR43640:SF1">
    <property type="entry name" value="THIOREDOXIN-DEPENDENT PEROXIREDOXIN"/>
    <property type="match status" value="1"/>
</dbReference>
<feature type="signal peptide" evidence="1">
    <location>
        <begin position="1"/>
        <end position="33"/>
    </location>
</feature>
<dbReference type="AlphaFoldDB" id="A0A399RQY4"/>
<dbReference type="GO" id="GO:0016491">
    <property type="term" value="F:oxidoreductase activity"/>
    <property type="evidence" value="ECO:0007669"/>
    <property type="project" value="InterPro"/>
</dbReference>
<dbReference type="SUPFAM" id="SSF52833">
    <property type="entry name" value="Thioredoxin-like"/>
    <property type="match status" value="1"/>
</dbReference>
<feature type="domain" description="Thioredoxin" evidence="2">
    <location>
        <begin position="37"/>
        <end position="199"/>
    </location>
</feature>
<dbReference type="RefSeq" id="WP_119375267.1">
    <property type="nucleotide sequence ID" value="NZ_QWFX01000005.1"/>
</dbReference>
<dbReference type="EMBL" id="QWFX01000005">
    <property type="protein sequence ID" value="RIJ33191.1"/>
    <property type="molecule type" value="Genomic_DNA"/>
</dbReference>
<evidence type="ECO:0000256" key="1">
    <source>
        <dbReference type="SAM" id="SignalP"/>
    </source>
</evidence>
<dbReference type="PANTHER" id="PTHR43640">
    <property type="entry name" value="OS07G0260300 PROTEIN"/>
    <property type="match status" value="1"/>
</dbReference>
<dbReference type="PROSITE" id="PS51318">
    <property type="entry name" value="TAT"/>
    <property type="match status" value="1"/>
</dbReference>
<accession>A0A399RQY4</accession>
<organism evidence="3 4">
    <name type="scientific">Henriciella mobilis</name>
    <dbReference type="NCBI Taxonomy" id="2305467"/>
    <lineage>
        <taxon>Bacteria</taxon>
        <taxon>Pseudomonadati</taxon>
        <taxon>Pseudomonadota</taxon>
        <taxon>Alphaproteobacteria</taxon>
        <taxon>Hyphomonadales</taxon>
        <taxon>Hyphomonadaceae</taxon>
        <taxon>Henriciella</taxon>
    </lineage>
</organism>
<evidence type="ECO:0000313" key="4">
    <source>
        <dbReference type="Proteomes" id="UP000266385"/>
    </source>
</evidence>